<dbReference type="Proteomes" id="UP001597302">
    <property type="component" value="Unassembled WGS sequence"/>
</dbReference>
<name>A0ABW4E242_9RHOB</name>
<sequence>MTSSPGSGPDQGPYIVGIGNAVMDIIAPTEETRLAELGITKGIMQLVDRSRSEYLMAAQADDHSARRIQARMVAGGSVANSLAGIGGLGLRTAFIGCVADDEIGRLYASQTEGAGTRFVNAPVSGSDLPSSRTIIFVTPDGERSMNTYLGISAELGPDDVAPEVFEGAGWLFLEGYLFDKPKGKAAFLKATDEIHRAGGQAGIALSDPFCVDRHRDDFRQLVAGRMDYVIGNVHEWQALYQVDDLEEALRLATADCGTVVCTRSGEDAILIRANERVTAPVHRVVPVDATGAGDQFAAGLIFGLATGVPLQVAGRMGCIAAAEVIGHVGPRPEADIRALFRAEGLV</sequence>
<protein>
    <submittedName>
        <fullName evidence="5">Adenosine kinase</fullName>
    </submittedName>
</protein>
<dbReference type="CDD" id="cd01168">
    <property type="entry name" value="adenosine_kinase"/>
    <property type="match status" value="1"/>
</dbReference>
<feature type="domain" description="Carbohydrate kinase PfkB" evidence="4">
    <location>
        <begin position="61"/>
        <end position="332"/>
    </location>
</feature>
<dbReference type="InterPro" id="IPR052700">
    <property type="entry name" value="Carb_kinase_PfkB-like"/>
</dbReference>
<proteinExistence type="inferred from homology"/>
<evidence type="ECO:0000313" key="5">
    <source>
        <dbReference type="EMBL" id="MFD1482541.1"/>
    </source>
</evidence>
<keyword evidence="2" id="KW-0808">Transferase</keyword>
<dbReference type="Gene3D" id="3.40.1190.20">
    <property type="match status" value="1"/>
</dbReference>
<comment type="caution">
    <text evidence="5">The sequence shown here is derived from an EMBL/GenBank/DDBJ whole genome shotgun (WGS) entry which is preliminary data.</text>
</comment>
<evidence type="ECO:0000256" key="1">
    <source>
        <dbReference type="ARBA" id="ARBA00010688"/>
    </source>
</evidence>
<dbReference type="EMBL" id="JBHTOQ010000028">
    <property type="protein sequence ID" value="MFD1482541.1"/>
    <property type="molecule type" value="Genomic_DNA"/>
</dbReference>
<evidence type="ECO:0000256" key="2">
    <source>
        <dbReference type="ARBA" id="ARBA00022679"/>
    </source>
</evidence>
<organism evidence="5 6">
    <name type="scientific">Paracoccus nototheniae</name>
    <dbReference type="NCBI Taxonomy" id="2489002"/>
    <lineage>
        <taxon>Bacteria</taxon>
        <taxon>Pseudomonadati</taxon>
        <taxon>Pseudomonadota</taxon>
        <taxon>Alphaproteobacteria</taxon>
        <taxon>Rhodobacterales</taxon>
        <taxon>Paracoccaceae</taxon>
        <taxon>Paracoccus</taxon>
    </lineage>
</organism>
<dbReference type="SUPFAM" id="SSF53613">
    <property type="entry name" value="Ribokinase-like"/>
    <property type="match status" value="1"/>
</dbReference>
<evidence type="ECO:0000259" key="4">
    <source>
        <dbReference type="Pfam" id="PF00294"/>
    </source>
</evidence>
<comment type="similarity">
    <text evidence="1">Belongs to the carbohydrate kinase PfkB family.</text>
</comment>
<reference evidence="6" key="1">
    <citation type="journal article" date="2019" name="Int. J. Syst. Evol. Microbiol.">
        <title>The Global Catalogue of Microorganisms (GCM) 10K type strain sequencing project: providing services to taxonomists for standard genome sequencing and annotation.</title>
        <authorList>
            <consortium name="The Broad Institute Genomics Platform"/>
            <consortium name="The Broad Institute Genome Sequencing Center for Infectious Disease"/>
            <person name="Wu L."/>
            <person name="Ma J."/>
        </authorList>
    </citation>
    <scope>NUCLEOTIDE SEQUENCE [LARGE SCALE GENOMIC DNA]</scope>
    <source>
        <strain evidence="6">CCM 8875</strain>
    </source>
</reference>
<evidence type="ECO:0000256" key="3">
    <source>
        <dbReference type="ARBA" id="ARBA00022777"/>
    </source>
</evidence>
<dbReference type="InterPro" id="IPR011611">
    <property type="entry name" value="PfkB_dom"/>
</dbReference>
<dbReference type="GO" id="GO:0016301">
    <property type="term" value="F:kinase activity"/>
    <property type="evidence" value="ECO:0007669"/>
    <property type="project" value="UniProtKB-KW"/>
</dbReference>
<evidence type="ECO:0000313" key="6">
    <source>
        <dbReference type="Proteomes" id="UP001597302"/>
    </source>
</evidence>
<keyword evidence="6" id="KW-1185">Reference proteome</keyword>
<dbReference type="InterPro" id="IPR029056">
    <property type="entry name" value="Ribokinase-like"/>
</dbReference>
<dbReference type="RefSeq" id="WP_131578199.1">
    <property type="nucleotide sequence ID" value="NZ_CBCSAJ010000018.1"/>
</dbReference>
<keyword evidence="3 5" id="KW-0418">Kinase</keyword>
<dbReference type="PANTHER" id="PTHR43320:SF3">
    <property type="entry name" value="CARBOHYDRATE KINASE PFKB DOMAIN-CONTAINING PROTEIN"/>
    <property type="match status" value="1"/>
</dbReference>
<dbReference type="PANTHER" id="PTHR43320">
    <property type="entry name" value="SUGAR KINASE"/>
    <property type="match status" value="1"/>
</dbReference>
<gene>
    <name evidence="5" type="ORF">ACFQ5P_14685</name>
</gene>
<dbReference type="Pfam" id="PF00294">
    <property type="entry name" value="PfkB"/>
    <property type="match status" value="1"/>
</dbReference>
<accession>A0ABW4E242</accession>